<dbReference type="GeneID" id="63828553"/>
<dbReference type="InParanoid" id="A0A165FI26"/>
<keyword evidence="2" id="KW-1185">Reference proteome</keyword>
<dbReference type="EMBL" id="KV427613">
    <property type="protein sequence ID" value="KZT09003.1"/>
    <property type="molecule type" value="Genomic_DNA"/>
</dbReference>
<reference evidence="1 2" key="1">
    <citation type="journal article" date="2016" name="Mol. Biol. Evol.">
        <title>Comparative Genomics of Early-Diverging Mushroom-Forming Fungi Provides Insights into the Origins of Lignocellulose Decay Capabilities.</title>
        <authorList>
            <person name="Nagy L.G."/>
            <person name="Riley R."/>
            <person name="Tritt A."/>
            <person name="Adam C."/>
            <person name="Daum C."/>
            <person name="Floudas D."/>
            <person name="Sun H."/>
            <person name="Yadav J.S."/>
            <person name="Pangilinan J."/>
            <person name="Larsson K.H."/>
            <person name="Matsuura K."/>
            <person name="Barry K."/>
            <person name="Labutti K."/>
            <person name="Kuo R."/>
            <person name="Ohm R.A."/>
            <person name="Bhattacharya S.S."/>
            <person name="Shirouzu T."/>
            <person name="Yoshinaga Y."/>
            <person name="Martin F.M."/>
            <person name="Grigoriev I.V."/>
            <person name="Hibbett D.S."/>
        </authorList>
    </citation>
    <scope>NUCLEOTIDE SEQUENCE [LARGE SCALE GENOMIC DNA]</scope>
    <source>
        <strain evidence="1 2">93-53</strain>
    </source>
</reference>
<dbReference type="Proteomes" id="UP000076871">
    <property type="component" value="Unassembled WGS sequence"/>
</dbReference>
<evidence type="ECO:0000313" key="1">
    <source>
        <dbReference type="EMBL" id="KZT09003.1"/>
    </source>
</evidence>
<sequence>MAALLTIHYSPLGCLIFHSAGASVQEPLPPVSHAHFPRLPCQTSTSSSKSQRQIFLALHGPRQDNPKSAHGSFLSKFSKTYVNSFETAYALLKTRSNKYAYKPRRRMAELFDCLSSIHGPRASLCEYSEAVQTRPFGHIVKRDDDDELSPAKQLCSLLQTSLVNVTASRIACLFWMPGIKMLRLAEQWHERFYTIADMTADSARAETFARVHATVIGVFPGSEQRVDMSTILQVKNATVLLILHAPMKYKL</sequence>
<gene>
    <name evidence="1" type="ORF">LAESUDRAFT_748613</name>
</gene>
<organism evidence="1 2">
    <name type="scientific">Laetiporus sulphureus 93-53</name>
    <dbReference type="NCBI Taxonomy" id="1314785"/>
    <lineage>
        <taxon>Eukaryota</taxon>
        <taxon>Fungi</taxon>
        <taxon>Dikarya</taxon>
        <taxon>Basidiomycota</taxon>
        <taxon>Agaricomycotina</taxon>
        <taxon>Agaricomycetes</taxon>
        <taxon>Polyporales</taxon>
        <taxon>Laetiporus</taxon>
    </lineage>
</organism>
<protein>
    <submittedName>
        <fullName evidence="1">Uncharacterized protein</fullName>
    </submittedName>
</protein>
<evidence type="ECO:0000313" key="2">
    <source>
        <dbReference type="Proteomes" id="UP000076871"/>
    </source>
</evidence>
<accession>A0A165FI26</accession>
<name>A0A165FI26_9APHY</name>
<proteinExistence type="predicted"/>
<dbReference type="AlphaFoldDB" id="A0A165FI26"/>
<dbReference type="RefSeq" id="XP_040766743.1">
    <property type="nucleotide sequence ID" value="XM_040911525.1"/>
</dbReference>